<reference evidence="3" key="1">
    <citation type="submission" date="2021-06" db="EMBL/GenBank/DDBJ databases">
        <authorList>
            <person name="Hodson N. C."/>
            <person name="Mongue J. A."/>
            <person name="Jaron S. K."/>
        </authorList>
    </citation>
    <scope>NUCLEOTIDE SEQUENCE</scope>
</reference>
<keyword evidence="4" id="KW-1185">Reference proteome</keyword>
<sequence length="285" mass="33421">MKSTFYSIVETDNSVHLPESGYWRERLKCKGCNLPLTPPVFYCYNTTQVHALCRNCNHCNVPNCLSKVSPNRSVILEKLLGLACFSCEFDCKKSLLEASEYKLHVKGCHFRPLKCSLCSNPIEFRGYFQHLRRGHDMKRVLLDRETLIIDFAKGQPKLRYVRFNRQIFIIRYENLKLWVELLSLEREMSEELYKIRVSGVKYKIELTLEVLNVRSGQQTVMKQLEDEDSNNNIYGLKKFVMPPLDEELFLLFIFDYDDTPDKSDLSSSTNSFKEFRSRNSDSIFV</sequence>
<dbReference type="GO" id="GO:0061630">
    <property type="term" value="F:ubiquitin protein ligase activity"/>
    <property type="evidence" value="ECO:0007669"/>
    <property type="project" value="TreeGrafter"/>
</dbReference>
<name>A0A8J2JZF3_9HEXA</name>
<evidence type="ECO:0000313" key="4">
    <source>
        <dbReference type="Proteomes" id="UP000708208"/>
    </source>
</evidence>
<accession>A0A8J2JZF3</accession>
<feature type="domain" description="C2H2-type" evidence="2">
    <location>
        <begin position="87"/>
        <end position="109"/>
    </location>
</feature>
<organism evidence="3 4">
    <name type="scientific">Allacma fusca</name>
    <dbReference type="NCBI Taxonomy" id="39272"/>
    <lineage>
        <taxon>Eukaryota</taxon>
        <taxon>Metazoa</taxon>
        <taxon>Ecdysozoa</taxon>
        <taxon>Arthropoda</taxon>
        <taxon>Hexapoda</taxon>
        <taxon>Collembola</taxon>
        <taxon>Symphypleona</taxon>
        <taxon>Sminthuridae</taxon>
        <taxon>Allacma</taxon>
    </lineage>
</organism>
<dbReference type="PANTHER" id="PTHR10315">
    <property type="entry name" value="E3 UBIQUITIN PROTEIN LIGASE SIAH"/>
    <property type="match status" value="1"/>
</dbReference>
<dbReference type="InterPro" id="IPR052088">
    <property type="entry name" value="E3_ubiquitin-ligase_SINA"/>
</dbReference>
<dbReference type="GO" id="GO:0005737">
    <property type="term" value="C:cytoplasm"/>
    <property type="evidence" value="ECO:0007669"/>
    <property type="project" value="TreeGrafter"/>
</dbReference>
<dbReference type="EMBL" id="CAJVCH010139709">
    <property type="protein sequence ID" value="CAG7726763.1"/>
    <property type="molecule type" value="Genomic_DNA"/>
</dbReference>
<dbReference type="Proteomes" id="UP000708208">
    <property type="component" value="Unassembled WGS sequence"/>
</dbReference>
<dbReference type="PROSITE" id="PS00028">
    <property type="entry name" value="ZINC_FINGER_C2H2_1"/>
    <property type="match status" value="1"/>
</dbReference>
<feature type="region of interest" description="Disordered" evidence="1">
    <location>
        <begin position="261"/>
        <end position="285"/>
    </location>
</feature>
<dbReference type="AlphaFoldDB" id="A0A8J2JZF3"/>
<dbReference type="InterPro" id="IPR013087">
    <property type="entry name" value="Znf_C2H2_type"/>
</dbReference>
<proteinExistence type="predicted"/>
<dbReference type="PANTHER" id="PTHR10315:SF117">
    <property type="entry name" value="RING-TYPE E3 UBIQUITIN TRANSFERASE"/>
    <property type="match status" value="1"/>
</dbReference>
<evidence type="ECO:0000259" key="2">
    <source>
        <dbReference type="PROSITE" id="PS00028"/>
    </source>
</evidence>
<evidence type="ECO:0000313" key="3">
    <source>
        <dbReference type="EMBL" id="CAG7726763.1"/>
    </source>
</evidence>
<evidence type="ECO:0000256" key="1">
    <source>
        <dbReference type="SAM" id="MobiDB-lite"/>
    </source>
</evidence>
<gene>
    <name evidence="3" type="ORF">AFUS01_LOCUS15653</name>
</gene>
<protein>
    <recommendedName>
        <fullName evidence="2">C2H2-type domain-containing protein</fullName>
    </recommendedName>
</protein>
<comment type="caution">
    <text evidence="3">The sequence shown here is derived from an EMBL/GenBank/DDBJ whole genome shotgun (WGS) entry which is preliminary data.</text>
</comment>